<evidence type="ECO:0000256" key="13">
    <source>
        <dbReference type="SAM" id="SignalP"/>
    </source>
</evidence>
<dbReference type="GO" id="GO:0003729">
    <property type="term" value="F:mRNA binding"/>
    <property type="evidence" value="ECO:0007669"/>
    <property type="project" value="TreeGrafter"/>
</dbReference>
<feature type="compositionally biased region" description="Acidic residues" evidence="12">
    <location>
        <begin position="744"/>
        <end position="754"/>
    </location>
</feature>
<dbReference type="GO" id="GO:0031124">
    <property type="term" value="P:mRNA 3'-end processing"/>
    <property type="evidence" value="ECO:0007669"/>
    <property type="project" value="InterPro"/>
</dbReference>
<dbReference type="InterPro" id="IPR045243">
    <property type="entry name" value="Rna14-like"/>
</dbReference>
<dbReference type="FunFam" id="1.25.40.10:FF:002655">
    <property type="entry name" value="Cleavage stimulation factor subunit 3"/>
    <property type="match status" value="1"/>
</dbReference>
<dbReference type="InterPro" id="IPR011990">
    <property type="entry name" value="TPR-like_helical_dom_sf"/>
</dbReference>
<dbReference type="SUPFAM" id="SSF48452">
    <property type="entry name" value="TPR-like"/>
    <property type="match status" value="1"/>
</dbReference>
<dbReference type="Gene3D" id="1.25.40.1040">
    <property type="match status" value="1"/>
</dbReference>
<dbReference type="InterPro" id="IPR003107">
    <property type="entry name" value="HAT"/>
</dbReference>
<evidence type="ECO:0000256" key="9">
    <source>
        <dbReference type="ARBA" id="ARBA00074328"/>
    </source>
</evidence>
<dbReference type="FunFam" id="1.25.40.1040:FF:000002">
    <property type="entry name" value="Cleavage stimulation factor subunit 3"/>
    <property type="match status" value="1"/>
</dbReference>
<evidence type="ECO:0000313" key="15">
    <source>
        <dbReference type="EMBL" id="CAE1232354.1"/>
    </source>
</evidence>
<evidence type="ECO:0000256" key="3">
    <source>
        <dbReference type="ARBA" id="ARBA00022664"/>
    </source>
</evidence>
<dbReference type="SMART" id="SM00386">
    <property type="entry name" value="HAT"/>
    <property type="match status" value="10"/>
</dbReference>
<evidence type="ECO:0000256" key="11">
    <source>
        <dbReference type="ARBA" id="ARBA00078012"/>
    </source>
</evidence>
<keyword evidence="2" id="KW-0597">Phosphoprotein</keyword>
<dbReference type="InterPro" id="IPR008847">
    <property type="entry name" value="Suf"/>
</dbReference>
<comment type="subunit">
    <text evidence="8">Homodimer. The CSTF complex is composed of CSTF1 (50 kDa subunit), CSTF2 (64 kDa subunit) and CSTF3 (77 kDa subunit). CSTF3 directly interacts with CSTF1 and CSTF2. Interacts with FIP1L1.</text>
</comment>
<evidence type="ECO:0000256" key="12">
    <source>
        <dbReference type="SAM" id="MobiDB-lite"/>
    </source>
</evidence>
<evidence type="ECO:0000256" key="2">
    <source>
        <dbReference type="ARBA" id="ARBA00022553"/>
    </source>
</evidence>
<gene>
    <name evidence="15" type="ORF">SPHA_18505</name>
</gene>
<keyword evidence="16" id="KW-1185">Reference proteome</keyword>
<evidence type="ECO:0000256" key="4">
    <source>
        <dbReference type="ARBA" id="ARBA00022737"/>
    </source>
</evidence>
<evidence type="ECO:0000256" key="7">
    <source>
        <dbReference type="ARBA" id="ARBA00055756"/>
    </source>
</evidence>
<keyword evidence="5" id="KW-0007">Acetylation</keyword>
<evidence type="ECO:0000256" key="6">
    <source>
        <dbReference type="ARBA" id="ARBA00023242"/>
    </source>
</evidence>
<organism evidence="15 16">
    <name type="scientific">Acanthosepion pharaonis</name>
    <name type="common">Pharaoh cuttlefish</name>
    <name type="synonym">Sepia pharaonis</name>
    <dbReference type="NCBI Taxonomy" id="158019"/>
    <lineage>
        <taxon>Eukaryota</taxon>
        <taxon>Metazoa</taxon>
        <taxon>Spiralia</taxon>
        <taxon>Lophotrochozoa</taxon>
        <taxon>Mollusca</taxon>
        <taxon>Cephalopoda</taxon>
        <taxon>Coleoidea</taxon>
        <taxon>Decapodiformes</taxon>
        <taxon>Sepiida</taxon>
        <taxon>Sepiina</taxon>
        <taxon>Sepiidae</taxon>
        <taxon>Acanthosepion</taxon>
    </lineage>
</organism>
<dbReference type="Pfam" id="PF05843">
    <property type="entry name" value="Suf"/>
    <property type="match status" value="1"/>
</dbReference>
<comment type="subcellular location">
    <subcellularLocation>
        <location evidence="1">Nucleus</location>
    </subcellularLocation>
</comment>
<feature type="domain" description="Suppressor of forked" evidence="14">
    <location>
        <begin position="71"/>
        <end position="598"/>
    </location>
</feature>
<evidence type="ECO:0000259" key="14">
    <source>
        <dbReference type="Pfam" id="PF05843"/>
    </source>
</evidence>
<name>A0A812BKT3_ACAPH</name>
<dbReference type="AlphaFoldDB" id="A0A812BKT3"/>
<evidence type="ECO:0000256" key="8">
    <source>
        <dbReference type="ARBA" id="ARBA00062648"/>
    </source>
</evidence>
<evidence type="ECO:0000256" key="5">
    <source>
        <dbReference type="ARBA" id="ARBA00022990"/>
    </source>
</evidence>
<evidence type="ECO:0000256" key="1">
    <source>
        <dbReference type="ARBA" id="ARBA00004123"/>
    </source>
</evidence>
<keyword evidence="4" id="KW-0677">Repeat</keyword>
<dbReference type="OrthoDB" id="26282at2759"/>
<comment type="caution">
    <text evidence="15">The sequence shown here is derived from an EMBL/GenBank/DDBJ whole genome shotgun (WGS) entry which is preliminary data.</text>
</comment>
<proteinExistence type="predicted"/>
<feature type="chain" id="PRO_5033008388" description="Cleavage stimulation factor subunit 3" evidence="13">
    <location>
        <begin position="17"/>
        <end position="773"/>
    </location>
</feature>
<sequence>MLFVFFFFSTPSLTVTVLYDALVNKLNYKDRFHIINPTTSCSSPSAAVAVVATNTQAAAALPPEEIGYIPDKVKKAEKRISAYPYDTEAWSVLIRDAQMKMIGDARNTYERLVAQFPNAGRYWKSYIEQEMKAKNYERVEKLFQRCLMKVLNIDLWKLYLSYIKETKGKLPSYREKMAQAYDFALDKVGMDIMSYQVWVDYINFLKSVDAVGSYAENQRITAVRKVYQRGVVNPMINIELLWKDYNQYETNINPLIAKKMSEDRGRDYMNARRVAKEYEAVTRGLNRNAPSVPPQNTPEEAKQVELWKRYIAWEKGNPLRTEDHALITRRVMFAYEQCLLCLGHHPDIWYEAASFLEQSSKLLTEKGDQNAGKLFADEAATIYERAITTLLKTNMLLYFAYADFEESRMKNDKVHSIYKRLLAIQEIDPTLAYIQYMKFARRAEGIKAARLVFKMAREDTRTRFHVYVSAALTEYYCSKEKTVALKIFELGLKKYGDIPDYVLAYVDFMSHLNEDNNTRVLYERVLSSGQIPPEKSSEIWSRFLAFESEVGDLASILKVEKRRATATNQLQEFEGKETALLIDRYKYMDLYPCSQMELKALGYRSYAPQNVVPVPSAGECAPRSWNEEDDNRKRPEYPKPDLEQMLPYKPRLLPPSGAHPMPGGVFPPPPAASHLLTLLPPPDCFHGPFVIIDQFIKHITNITLPEEPVIIQNGTESKIDPGTLISIEIATGVRKRKAQAATEIGEESDEDNPELLEPPAHDIYRSRQQKRVK</sequence>
<dbReference type="PANTHER" id="PTHR19980:SF0">
    <property type="entry name" value="CLEAVAGE STIMULATION FACTOR SUBUNIT 3"/>
    <property type="match status" value="1"/>
</dbReference>
<evidence type="ECO:0000313" key="16">
    <source>
        <dbReference type="Proteomes" id="UP000597762"/>
    </source>
</evidence>
<keyword evidence="3" id="KW-0507">mRNA processing</keyword>
<reference evidence="15" key="1">
    <citation type="submission" date="2021-01" db="EMBL/GenBank/DDBJ databases">
        <authorList>
            <person name="Li R."/>
            <person name="Bekaert M."/>
        </authorList>
    </citation>
    <scope>NUCLEOTIDE SEQUENCE</scope>
    <source>
        <strain evidence="15">Farmed</strain>
    </source>
</reference>
<comment type="function">
    <text evidence="7">One of the multiple factors required for polyadenylation and 3'-end cleavage of mammalian pre-mRNAs.</text>
</comment>
<keyword evidence="6" id="KW-0539">Nucleus</keyword>
<dbReference type="EMBL" id="CAHIKZ030000668">
    <property type="protein sequence ID" value="CAE1232354.1"/>
    <property type="molecule type" value="Genomic_DNA"/>
</dbReference>
<feature type="signal peptide" evidence="13">
    <location>
        <begin position="1"/>
        <end position="16"/>
    </location>
</feature>
<feature type="compositionally biased region" description="Basic and acidic residues" evidence="12">
    <location>
        <begin position="630"/>
        <end position="642"/>
    </location>
</feature>
<feature type="region of interest" description="Disordered" evidence="12">
    <location>
        <begin position="617"/>
        <end position="646"/>
    </location>
</feature>
<accession>A0A812BKT3</accession>
<dbReference type="Proteomes" id="UP000597762">
    <property type="component" value="Unassembled WGS sequence"/>
</dbReference>
<evidence type="ECO:0000256" key="10">
    <source>
        <dbReference type="ARBA" id="ARBA00076953"/>
    </source>
</evidence>
<feature type="region of interest" description="Disordered" evidence="12">
    <location>
        <begin position="736"/>
        <end position="773"/>
    </location>
</feature>
<dbReference type="GO" id="GO:0005634">
    <property type="term" value="C:nucleus"/>
    <property type="evidence" value="ECO:0007669"/>
    <property type="project" value="UniProtKB-SubCell"/>
</dbReference>
<dbReference type="PANTHER" id="PTHR19980">
    <property type="entry name" value="RNA CLEAVAGE STIMULATION FACTOR"/>
    <property type="match status" value="1"/>
</dbReference>
<protein>
    <recommendedName>
        <fullName evidence="9">Cleavage stimulation factor subunit 3</fullName>
    </recommendedName>
    <alternativeName>
        <fullName evidence="10">CF-1 77 kDa subunit</fullName>
    </alternativeName>
    <alternativeName>
        <fullName evidence="11">Cleavage stimulation factor 77 kDa subunit</fullName>
    </alternativeName>
</protein>
<keyword evidence="13" id="KW-0732">Signal</keyword>